<organism evidence="5 6">
    <name type="scientific">Obba rivulosa</name>
    <dbReference type="NCBI Taxonomy" id="1052685"/>
    <lineage>
        <taxon>Eukaryota</taxon>
        <taxon>Fungi</taxon>
        <taxon>Dikarya</taxon>
        <taxon>Basidiomycota</taxon>
        <taxon>Agaricomycotina</taxon>
        <taxon>Agaricomycetes</taxon>
        <taxon>Polyporales</taxon>
        <taxon>Gelatoporiaceae</taxon>
        <taxon>Obba</taxon>
    </lineage>
</organism>
<dbReference type="PANTHER" id="PTHR35897">
    <property type="entry name" value="METHYLTRANSFERASE AUSD"/>
    <property type="match status" value="1"/>
</dbReference>
<keyword evidence="3" id="KW-0949">S-adenosyl-L-methionine</keyword>
<evidence type="ECO:0000313" key="5">
    <source>
        <dbReference type="EMBL" id="OCH88600.1"/>
    </source>
</evidence>
<name>A0A8E2DHU5_9APHY</name>
<evidence type="ECO:0000256" key="1">
    <source>
        <dbReference type="ARBA" id="ARBA00005179"/>
    </source>
</evidence>
<dbReference type="EMBL" id="KV722448">
    <property type="protein sequence ID" value="OCH88600.1"/>
    <property type="molecule type" value="Genomic_DNA"/>
</dbReference>
<sequence length="307" mass="33869">MQGRADVGRTPLPLDEHFDSSLETDFRIRPEEWAFLKAQTGIDDNDELKKHVVKIQADAYAIYPYPCIRLFAFIRRKLAAISAYEQLLQLGREREGAIFLDIGCAFGGDVRRAVADGYPVQNVVASDLEPGFWRLGHELFRSTPETFPVPLVPGDAFDPAFLPPVAPCTSPPDIPRPDLQTLTSLAPLVGHVSAIHASSLFHLFDEDKQEQLARALAGLLSPEPGSMILGMHTGLPEKGWSKGTWPGGKSSLFCHSPESWAELWDGQVFEKGTVKVETVLRAVDVSGLGLSPNDAMMYRIAWSVTRF</sequence>
<reference evidence="5 6" key="1">
    <citation type="submission" date="2016-07" db="EMBL/GenBank/DDBJ databases">
        <title>Draft genome of the white-rot fungus Obba rivulosa 3A-2.</title>
        <authorList>
            <consortium name="DOE Joint Genome Institute"/>
            <person name="Miettinen O."/>
            <person name="Riley R."/>
            <person name="Acob R."/>
            <person name="Barry K."/>
            <person name="Cullen D."/>
            <person name="De Vries R."/>
            <person name="Hainaut M."/>
            <person name="Hatakka A."/>
            <person name="Henrissat B."/>
            <person name="Hilden K."/>
            <person name="Kuo R."/>
            <person name="Labutti K."/>
            <person name="Lipzen A."/>
            <person name="Makela M.R."/>
            <person name="Sandor L."/>
            <person name="Spatafora J.W."/>
            <person name="Grigoriev I.V."/>
            <person name="Hibbett D.S."/>
        </authorList>
    </citation>
    <scope>NUCLEOTIDE SEQUENCE [LARGE SCALE GENOMIC DNA]</scope>
    <source>
        <strain evidence="5 6">3A-2</strain>
    </source>
</reference>
<evidence type="ECO:0008006" key="7">
    <source>
        <dbReference type="Google" id="ProtNLM"/>
    </source>
</evidence>
<comment type="similarity">
    <text evidence="4">Belongs to the class I-like SAM-binding methyltransferase superfamily.</text>
</comment>
<protein>
    <recommendedName>
        <fullName evidence="7">Methyltransferase domain-containing protein</fullName>
    </recommendedName>
</protein>
<evidence type="ECO:0000313" key="6">
    <source>
        <dbReference type="Proteomes" id="UP000250043"/>
    </source>
</evidence>
<evidence type="ECO:0000256" key="3">
    <source>
        <dbReference type="ARBA" id="ARBA00022691"/>
    </source>
</evidence>
<dbReference type="Gene3D" id="3.40.50.150">
    <property type="entry name" value="Vaccinia Virus protein VP39"/>
    <property type="match status" value="1"/>
</dbReference>
<dbReference type="Proteomes" id="UP000250043">
    <property type="component" value="Unassembled WGS sequence"/>
</dbReference>
<dbReference type="GO" id="GO:0016740">
    <property type="term" value="F:transferase activity"/>
    <property type="evidence" value="ECO:0007669"/>
    <property type="project" value="UniProtKB-KW"/>
</dbReference>
<dbReference type="InterPro" id="IPR029063">
    <property type="entry name" value="SAM-dependent_MTases_sf"/>
</dbReference>
<dbReference type="SUPFAM" id="SSF53335">
    <property type="entry name" value="S-adenosyl-L-methionine-dependent methyltransferases"/>
    <property type="match status" value="1"/>
</dbReference>
<dbReference type="AlphaFoldDB" id="A0A8E2DHU5"/>
<keyword evidence="2" id="KW-0808">Transferase</keyword>
<dbReference type="PANTHER" id="PTHR35897:SF1">
    <property type="entry name" value="METHYLTRANSFERASE AUSD"/>
    <property type="match status" value="1"/>
</dbReference>
<dbReference type="OrthoDB" id="2094832at2759"/>
<evidence type="ECO:0000256" key="4">
    <source>
        <dbReference type="ARBA" id="ARBA00038314"/>
    </source>
</evidence>
<accession>A0A8E2DHU5</accession>
<keyword evidence="6" id="KW-1185">Reference proteome</keyword>
<dbReference type="InterPro" id="IPR051654">
    <property type="entry name" value="Meroterpenoid_MTases"/>
</dbReference>
<evidence type="ECO:0000256" key="2">
    <source>
        <dbReference type="ARBA" id="ARBA00022679"/>
    </source>
</evidence>
<comment type="pathway">
    <text evidence="1">Secondary metabolite biosynthesis.</text>
</comment>
<gene>
    <name evidence="5" type="ORF">OBBRIDRAFT_795071</name>
</gene>
<proteinExistence type="inferred from homology"/>